<accession>A0A363NZZ7</accession>
<reference evidence="1 2" key="1">
    <citation type="submission" date="2018-04" db="EMBL/GenBank/DDBJ databases">
        <title>Sphingobacterium sp. M46 Genome.</title>
        <authorList>
            <person name="Cheng J."/>
            <person name="Li Y."/>
        </authorList>
    </citation>
    <scope>NUCLEOTIDE SEQUENCE [LARGE SCALE GENOMIC DNA]</scope>
    <source>
        <strain evidence="1 2">M46</strain>
    </source>
</reference>
<protein>
    <submittedName>
        <fullName evidence="1">Uncharacterized protein</fullName>
    </submittedName>
</protein>
<dbReference type="Proteomes" id="UP000250831">
    <property type="component" value="Unassembled WGS sequence"/>
</dbReference>
<proteinExistence type="predicted"/>
<evidence type="ECO:0000313" key="2">
    <source>
        <dbReference type="Proteomes" id="UP000250831"/>
    </source>
</evidence>
<comment type="caution">
    <text evidence="1">The sequence shown here is derived from an EMBL/GenBank/DDBJ whole genome shotgun (WGS) entry which is preliminary data.</text>
</comment>
<organism evidence="1 2">
    <name type="scientific">Sphingobacterium athyrii</name>
    <dbReference type="NCBI Taxonomy" id="2152717"/>
    <lineage>
        <taxon>Bacteria</taxon>
        <taxon>Pseudomonadati</taxon>
        <taxon>Bacteroidota</taxon>
        <taxon>Sphingobacteriia</taxon>
        <taxon>Sphingobacteriales</taxon>
        <taxon>Sphingobacteriaceae</taxon>
        <taxon>Sphingobacterium</taxon>
    </lineage>
</organism>
<dbReference type="EMBL" id="QCXX01000001">
    <property type="protein sequence ID" value="PUV26386.1"/>
    <property type="molecule type" value="Genomic_DNA"/>
</dbReference>
<dbReference type="OrthoDB" id="3745257at2"/>
<dbReference type="InterPro" id="IPR039374">
    <property type="entry name" value="SIP_fam"/>
</dbReference>
<dbReference type="AlphaFoldDB" id="A0A363NZZ7"/>
<dbReference type="PANTHER" id="PTHR30157">
    <property type="entry name" value="FERRIC REDUCTASE, NADPH-DEPENDENT"/>
    <property type="match status" value="1"/>
</dbReference>
<name>A0A363NZZ7_9SPHI</name>
<keyword evidence="2" id="KW-1185">Reference proteome</keyword>
<dbReference type="InterPro" id="IPR039261">
    <property type="entry name" value="FNR_nucleotide-bd"/>
</dbReference>
<dbReference type="InterPro" id="IPR017938">
    <property type="entry name" value="Riboflavin_synthase-like_b-brl"/>
</dbReference>
<dbReference type="Gene3D" id="3.40.50.80">
    <property type="entry name" value="Nucleotide-binding domain of ferredoxin-NADP reductase (FNR) module"/>
    <property type="match status" value="1"/>
</dbReference>
<gene>
    <name evidence="1" type="ORF">DCO56_05420</name>
</gene>
<dbReference type="Gene3D" id="2.40.30.10">
    <property type="entry name" value="Translation factors"/>
    <property type="match status" value="1"/>
</dbReference>
<evidence type="ECO:0000313" key="1">
    <source>
        <dbReference type="EMBL" id="PUV26386.1"/>
    </source>
</evidence>
<sequence length="233" mass="26668">MSNQGTTSEIFTGIILQKSRIAEHTIHIKIQSADFSKIKYVAGFTTDVFLSNPYYNPHSVSREYSFWNYEPVYNIADLAINTFSNGEGTDWVKGIQEGDTIFFKEPSGDLVIDQSGENYFLIGDITALSHLYEINRALAVSKEVYSLIYAGSKEDVFPDIDHSFPLKYYILSPMDSRSILDLINIHFPKDGKNTVAYVLGDSENATAIYKFLKDNPDFDIQRIYFKSFWKKKR</sequence>
<dbReference type="PANTHER" id="PTHR30157:SF0">
    <property type="entry name" value="NADPH-DEPENDENT FERRIC-CHELATE REDUCTASE"/>
    <property type="match status" value="1"/>
</dbReference>
<dbReference type="RefSeq" id="WP_108632676.1">
    <property type="nucleotide sequence ID" value="NZ_QCXX01000001.1"/>
</dbReference>
<dbReference type="SUPFAM" id="SSF63380">
    <property type="entry name" value="Riboflavin synthase domain-like"/>
    <property type="match status" value="1"/>
</dbReference>